<keyword evidence="2" id="KW-1185">Reference proteome</keyword>
<comment type="caution">
    <text evidence="1">The sequence shown here is derived from an EMBL/GenBank/DDBJ whole genome shotgun (WGS) entry which is preliminary data.</text>
</comment>
<evidence type="ECO:0000313" key="2">
    <source>
        <dbReference type="Proteomes" id="UP001225761"/>
    </source>
</evidence>
<sequence>MKTLLTLTILTLMTWGCGSKQTTKDKKRPVTKAQEKEATFFSQVADFPTIRDTTQFIAYLRQSFDLEVDENTIQKTKEKITTFKKVKIYGSDKDYFFIEYDYGTGSMVSYPWKYQLLLTTDGQLVKLLSRQRFDFIRIFPNQSPFLLTVTATAKGNGGHEIFKISADTMENVYDGYFDYAIKTYDAHEDNSVYEPKELTLKINDYNNDGFNDIAFIGKIVFIQGKTKNNDWYDRETVNGKHVTYSLNNPFKKIPVEFVFLYDKQTLHFKARENYMVKYGLAN</sequence>
<dbReference type="EMBL" id="JASHIE010000006">
    <property type="protein sequence ID" value="MDI9875114.1"/>
    <property type="molecule type" value="Genomic_DNA"/>
</dbReference>
<protein>
    <submittedName>
        <fullName evidence="1">Uncharacterized protein</fullName>
    </submittedName>
</protein>
<accession>A0ABT6Z1Y8</accession>
<organism evidence="1 2">
    <name type="scientific">Flectobacillus rivi</name>
    <dbReference type="NCBI Taxonomy" id="2984209"/>
    <lineage>
        <taxon>Bacteria</taxon>
        <taxon>Pseudomonadati</taxon>
        <taxon>Bacteroidota</taxon>
        <taxon>Cytophagia</taxon>
        <taxon>Cytophagales</taxon>
        <taxon>Flectobacillaceae</taxon>
        <taxon>Flectobacillus</taxon>
    </lineage>
</organism>
<gene>
    <name evidence="1" type="ORF">QM481_11300</name>
</gene>
<dbReference type="Proteomes" id="UP001225761">
    <property type="component" value="Unassembled WGS sequence"/>
</dbReference>
<dbReference type="RefSeq" id="WP_283381859.1">
    <property type="nucleotide sequence ID" value="NZ_JASHIE010000006.1"/>
</dbReference>
<reference evidence="1 2" key="1">
    <citation type="submission" date="2023-05" db="EMBL/GenBank/DDBJ databases">
        <title>Novel species of genus Flectobacillus isolated from stream in China.</title>
        <authorList>
            <person name="Lu H."/>
        </authorList>
    </citation>
    <scope>NUCLEOTIDE SEQUENCE [LARGE SCALE GENOMIC DNA]</scope>
    <source>
        <strain evidence="1 2">LFS242W</strain>
    </source>
</reference>
<evidence type="ECO:0000313" key="1">
    <source>
        <dbReference type="EMBL" id="MDI9875114.1"/>
    </source>
</evidence>
<name>A0ABT6Z1Y8_9BACT</name>
<proteinExistence type="predicted"/>